<sequence>MPTAKISPSLLSSDFAKLAEECERMVQCGADYLHMDVMDGHFVPNLTIGAPIIKSVRKHTDAFLDCHLMVSEPEKWVKDFAEAGASMYTFHIEATKDAGALIDQIHSAGMKAGISVKPKTPVDSVFPFCDKVDQILIMTVEPGFGGQSFMEDMMDKVKTLRTKYPDLDIEVDGGLDEKTIAVAAKAGANVIVAGTSIFKAKSSKDMISLLRKHVDDAQAK</sequence>
<comment type="cofactor">
    <cofactor evidence="4">
        <name>Zn(2+)</name>
        <dbReference type="ChEBI" id="CHEBI:29105"/>
    </cofactor>
</comment>
<reference evidence="17 18" key="1">
    <citation type="submission" date="2016-07" db="EMBL/GenBank/DDBJ databases">
        <title>Pervasive Adenine N6-methylation of Active Genes in Fungi.</title>
        <authorList>
            <consortium name="DOE Joint Genome Institute"/>
            <person name="Mondo S.J."/>
            <person name="Dannebaum R.O."/>
            <person name="Kuo R.C."/>
            <person name="Labutti K."/>
            <person name="Haridas S."/>
            <person name="Kuo A."/>
            <person name="Salamov A."/>
            <person name="Ahrendt S.R."/>
            <person name="Lipzen A."/>
            <person name="Sullivan W."/>
            <person name="Andreopoulos W.B."/>
            <person name="Clum A."/>
            <person name="Lindquist E."/>
            <person name="Daum C."/>
            <person name="Ramamoorthy G.K."/>
            <person name="Gryganskyi A."/>
            <person name="Culley D."/>
            <person name="Magnuson J.K."/>
            <person name="James T.Y."/>
            <person name="O'Malley M.A."/>
            <person name="Stajich J.E."/>
            <person name="Spatafora J.W."/>
            <person name="Visel A."/>
            <person name="Grigoriev I.V."/>
        </authorList>
    </citation>
    <scope>NUCLEOTIDE SEQUENCE [LARGE SCALE GENOMIC DNA]</scope>
    <source>
        <strain evidence="17 18">CBS 931.73</strain>
    </source>
</reference>
<dbReference type="InterPro" id="IPR011060">
    <property type="entry name" value="RibuloseP-bd_barrel"/>
</dbReference>
<dbReference type="EC" id="5.1.3.1" evidence="8 13"/>
<dbReference type="UniPathway" id="UPA00115">
    <property type="reaction ID" value="UER00411"/>
</dbReference>
<evidence type="ECO:0000256" key="12">
    <source>
        <dbReference type="ARBA" id="ARBA00023285"/>
    </source>
</evidence>
<evidence type="ECO:0000256" key="1">
    <source>
        <dbReference type="ARBA" id="ARBA00001782"/>
    </source>
</evidence>
<evidence type="ECO:0000256" key="15">
    <source>
        <dbReference type="PIRSR" id="PIRSR001461-2"/>
    </source>
</evidence>
<protein>
    <recommendedName>
        <fullName evidence="9 13">Ribulose-phosphate 3-epimerase</fullName>
        <ecNumber evidence="8 13">5.1.3.1</ecNumber>
    </recommendedName>
</protein>
<dbReference type="Gene3D" id="3.20.20.70">
    <property type="entry name" value="Aldolase class I"/>
    <property type="match status" value="1"/>
</dbReference>
<dbReference type="PIRSF" id="PIRSF001461">
    <property type="entry name" value="RPE"/>
    <property type="match status" value="1"/>
</dbReference>
<dbReference type="GO" id="GO:0046872">
    <property type="term" value="F:metal ion binding"/>
    <property type="evidence" value="ECO:0007669"/>
    <property type="project" value="UniProtKB-KW"/>
</dbReference>
<dbReference type="HAMAP" id="MF_02227">
    <property type="entry name" value="RPE"/>
    <property type="match status" value="1"/>
</dbReference>
<evidence type="ECO:0000256" key="7">
    <source>
        <dbReference type="ARBA" id="ARBA00009541"/>
    </source>
</evidence>
<feature type="binding site" evidence="15">
    <location>
        <position position="67"/>
    </location>
    <ligand>
        <name>a divalent metal cation</name>
        <dbReference type="ChEBI" id="CHEBI:60240"/>
    </ligand>
</feature>
<dbReference type="Pfam" id="PF00834">
    <property type="entry name" value="Ribul_P_3_epim"/>
    <property type="match status" value="1"/>
</dbReference>
<comment type="catalytic activity">
    <reaction evidence="1 13">
        <text>D-ribulose 5-phosphate = D-xylulose 5-phosphate</text>
        <dbReference type="Rhea" id="RHEA:13677"/>
        <dbReference type="ChEBI" id="CHEBI:57737"/>
        <dbReference type="ChEBI" id="CHEBI:58121"/>
        <dbReference type="EC" id="5.1.3.1"/>
    </reaction>
</comment>
<dbReference type="FunFam" id="3.20.20.70:FF:000171">
    <property type="entry name" value="Ribulose-phosphate 3-epimerase"/>
    <property type="match status" value="1"/>
</dbReference>
<feature type="binding site" evidence="16">
    <location>
        <position position="67"/>
    </location>
    <ligand>
        <name>substrate</name>
    </ligand>
</feature>
<keyword evidence="18" id="KW-1185">Reference proteome</keyword>
<evidence type="ECO:0000256" key="4">
    <source>
        <dbReference type="ARBA" id="ARBA00001947"/>
    </source>
</evidence>
<keyword evidence="13" id="KW-0119">Carbohydrate metabolism</keyword>
<dbReference type="GO" id="GO:0004750">
    <property type="term" value="F:D-ribulose-phosphate 3-epimerase activity"/>
    <property type="evidence" value="ECO:0007669"/>
    <property type="project" value="UniProtKB-EC"/>
</dbReference>
<keyword evidence="10 15" id="KW-0479">Metal-binding</keyword>
<dbReference type="CDD" id="cd00429">
    <property type="entry name" value="RPE"/>
    <property type="match status" value="1"/>
</dbReference>
<keyword evidence="15" id="KW-0464">Manganese</keyword>
<feature type="binding site" evidence="15">
    <location>
        <position position="34"/>
    </location>
    <ligand>
        <name>a divalent metal cation</name>
        <dbReference type="ChEBI" id="CHEBI:60240"/>
    </ligand>
</feature>
<evidence type="ECO:0000256" key="3">
    <source>
        <dbReference type="ARBA" id="ARBA00001941"/>
    </source>
</evidence>
<dbReference type="AlphaFoldDB" id="A0A1Y1ZCU3"/>
<evidence type="ECO:0000256" key="8">
    <source>
        <dbReference type="ARBA" id="ARBA00013188"/>
    </source>
</evidence>
<evidence type="ECO:0000256" key="14">
    <source>
        <dbReference type="PIRSR" id="PIRSR001461-1"/>
    </source>
</evidence>
<evidence type="ECO:0000313" key="17">
    <source>
        <dbReference type="EMBL" id="ORY07984.1"/>
    </source>
</evidence>
<feature type="binding site" evidence="16">
    <location>
        <begin position="194"/>
        <end position="195"/>
    </location>
    <ligand>
        <name>substrate</name>
    </ligand>
</feature>
<dbReference type="OrthoDB" id="1927044at2759"/>
<gene>
    <name evidence="17" type="ORF">K493DRAFT_309992</name>
</gene>
<dbReference type="InterPro" id="IPR013785">
    <property type="entry name" value="Aldolase_TIM"/>
</dbReference>
<comment type="cofactor">
    <cofactor evidence="5">
        <name>Fe(2+)</name>
        <dbReference type="ChEBI" id="CHEBI:29033"/>
    </cofactor>
</comment>
<dbReference type="InterPro" id="IPR026019">
    <property type="entry name" value="Ribul_P_3_epim"/>
</dbReference>
<comment type="caution">
    <text evidence="17">The sequence shown here is derived from an EMBL/GenBank/DDBJ whole genome shotgun (WGS) entry which is preliminary data.</text>
</comment>
<dbReference type="PANTHER" id="PTHR11749">
    <property type="entry name" value="RIBULOSE-5-PHOSPHATE-3-EPIMERASE"/>
    <property type="match status" value="1"/>
</dbReference>
<dbReference type="SUPFAM" id="SSF51366">
    <property type="entry name" value="Ribulose-phoshate binding barrel"/>
    <property type="match status" value="1"/>
</dbReference>
<dbReference type="EMBL" id="MCFE01000004">
    <property type="protein sequence ID" value="ORY07984.1"/>
    <property type="molecule type" value="Genomic_DNA"/>
</dbReference>
<feature type="binding site" evidence="15">
    <location>
        <position position="36"/>
    </location>
    <ligand>
        <name>a divalent metal cation</name>
        <dbReference type="ChEBI" id="CHEBI:60240"/>
    </ligand>
</feature>
<dbReference type="GO" id="GO:0005975">
    <property type="term" value="P:carbohydrate metabolic process"/>
    <property type="evidence" value="ECO:0007669"/>
    <property type="project" value="InterPro"/>
</dbReference>
<evidence type="ECO:0000256" key="16">
    <source>
        <dbReference type="PIRSR" id="PIRSR001461-3"/>
    </source>
</evidence>
<keyword evidence="11 13" id="KW-0413">Isomerase</keyword>
<dbReference type="GO" id="GO:0006098">
    <property type="term" value="P:pentose-phosphate shunt"/>
    <property type="evidence" value="ECO:0007669"/>
    <property type="project" value="UniProtKB-UniPathway"/>
</dbReference>
<evidence type="ECO:0000256" key="5">
    <source>
        <dbReference type="ARBA" id="ARBA00001954"/>
    </source>
</evidence>
<evidence type="ECO:0000256" key="9">
    <source>
        <dbReference type="ARBA" id="ARBA00013920"/>
    </source>
</evidence>
<comment type="cofactor">
    <cofactor evidence="3">
        <name>Co(2+)</name>
        <dbReference type="ChEBI" id="CHEBI:48828"/>
    </cofactor>
</comment>
<dbReference type="PROSITE" id="PS01086">
    <property type="entry name" value="RIBUL_P_3_EPIMER_2"/>
    <property type="match status" value="1"/>
</dbReference>
<feature type="active site" description="Proton donor" evidence="14">
    <location>
        <position position="172"/>
    </location>
</feature>
<evidence type="ECO:0000256" key="6">
    <source>
        <dbReference type="ARBA" id="ARBA00005016"/>
    </source>
</evidence>
<evidence type="ECO:0000256" key="2">
    <source>
        <dbReference type="ARBA" id="ARBA00001936"/>
    </source>
</evidence>
<dbReference type="NCBIfam" id="NF004076">
    <property type="entry name" value="PRK05581.1-4"/>
    <property type="match status" value="1"/>
</dbReference>
<dbReference type="STRING" id="1314790.A0A1Y1ZCU3"/>
<feature type="binding site" evidence="16">
    <location>
        <position position="9"/>
    </location>
    <ligand>
        <name>substrate</name>
    </ligand>
</feature>
<evidence type="ECO:0000313" key="18">
    <source>
        <dbReference type="Proteomes" id="UP000193498"/>
    </source>
</evidence>
<feature type="binding site" evidence="16">
    <location>
        <position position="174"/>
    </location>
    <ligand>
        <name>substrate</name>
    </ligand>
</feature>
<keyword evidence="12 15" id="KW-0170">Cobalt</keyword>
<dbReference type="NCBIfam" id="TIGR01163">
    <property type="entry name" value="rpe"/>
    <property type="match status" value="1"/>
</dbReference>
<accession>A0A1Y1ZCU3</accession>
<name>A0A1Y1ZCU3_9FUNG</name>
<comment type="cofactor">
    <cofactor evidence="15">
        <name>a divalent metal cation</name>
        <dbReference type="ChEBI" id="CHEBI:60240"/>
    </cofactor>
    <text evidence="15">Binds 1 divalent metal cation per subunit.</text>
</comment>
<dbReference type="FunCoup" id="A0A1Y1ZCU3">
    <property type="interactions" value="813"/>
</dbReference>
<evidence type="ECO:0000256" key="10">
    <source>
        <dbReference type="ARBA" id="ARBA00022723"/>
    </source>
</evidence>
<dbReference type="Proteomes" id="UP000193498">
    <property type="component" value="Unassembled WGS sequence"/>
</dbReference>
<comment type="similarity">
    <text evidence="7 13">Belongs to the ribulose-phosphate 3-epimerase family.</text>
</comment>
<comment type="cofactor">
    <cofactor evidence="2">
        <name>Mn(2+)</name>
        <dbReference type="ChEBI" id="CHEBI:29035"/>
    </cofactor>
</comment>
<feature type="binding site" evidence="15">
    <location>
        <position position="172"/>
    </location>
    <ligand>
        <name>a divalent metal cation</name>
        <dbReference type="ChEBI" id="CHEBI:60240"/>
    </ligand>
</feature>
<organism evidence="17 18">
    <name type="scientific">Basidiobolus meristosporus CBS 931.73</name>
    <dbReference type="NCBI Taxonomy" id="1314790"/>
    <lineage>
        <taxon>Eukaryota</taxon>
        <taxon>Fungi</taxon>
        <taxon>Fungi incertae sedis</taxon>
        <taxon>Zoopagomycota</taxon>
        <taxon>Entomophthoromycotina</taxon>
        <taxon>Basidiobolomycetes</taxon>
        <taxon>Basidiobolales</taxon>
        <taxon>Basidiobolaceae</taxon>
        <taxon>Basidiobolus</taxon>
    </lineage>
</organism>
<feature type="active site" description="Proton acceptor" evidence="14">
    <location>
        <position position="36"/>
    </location>
</feature>
<evidence type="ECO:0000256" key="11">
    <source>
        <dbReference type="ARBA" id="ARBA00023235"/>
    </source>
</evidence>
<evidence type="ECO:0000256" key="13">
    <source>
        <dbReference type="PIRNR" id="PIRNR001461"/>
    </source>
</evidence>
<proteinExistence type="inferred from homology"/>
<comment type="pathway">
    <text evidence="6">Carbohydrate degradation; pentose phosphate pathway; D-xylulose 5-phosphate from D-ribulose 5-phosphate (non-oxidative stage): step 1/1.</text>
</comment>
<dbReference type="InterPro" id="IPR000056">
    <property type="entry name" value="Ribul_P_3_epim-like"/>
</dbReference>
<keyword evidence="15" id="KW-0862">Zinc</keyword>
<dbReference type="PROSITE" id="PS01085">
    <property type="entry name" value="RIBUL_P_3_EPIMER_1"/>
    <property type="match status" value="1"/>
</dbReference>
<feature type="binding site" evidence="16">
    <location>
        <begin position="143"/>
        <end position="146"/>
    </location>
    <ligand>
        <name>substrate</name>
    </ligand>
</feature>
<dbReference type="InParanoid" id="A0A1Y1ZCU3"/>